<evidence type="ECO:0008006" key="3">
    <source>
        <dbReference type="Google" id="ProtNLM"/>
    </source>
</evidence>
<dbReference type="RefSeq" id="WP_095045633.1">
    <property type="nucleotide sequence ID" value="NZ_LN890656.1"/>
</dbReference>
<reference evidence="1" key="1">
    <citation type="submission" date="2016-01" db="EMBL/GenBank/DDBJ databases">
        <authorList>
            <person name="Mcilroy J.S."/>
            <person name="Karst M S."/>
            <person name="Albertsen M."/>
        </authorList>
    </citation>
    <scope>NUCLEOTIDE SEQUENCE</scope>
    <source>
        <strain evidence="1">Cfx-K</strain>
    </source>
</reference>
<dbReference type="Gene3D" id="3.30.1330.30">
    <property type="match status" value="1"/>
</dbReference>
<evidence type="ECO:0000313" key="1">
    <source>
        <dbReference type="EMBL" id="CUS06354.1"/>
    </source>
</evidence>
<dbReference type="Gene3D" id="3.30.420.60">
    <property type="entry name" value="eRF1 domain 2"/>
    <property type="match status" value="1"/>
</dbReference>
<dbReference type="KEGG" id="pbf:CFX0092_B0820"/>
<dbReference type="Proteomes" id="UP000215027">
    <property type="component" value="Chromosome II"/>
</dbReference>
<gene>
    <name evidence="1" type="ORF">CFX0092_B0820</name>
</gene>
<accession>A0A160T885</accession>
<keyword evidence="2" id="KW-1185">Reference proteome</keyword>
<evidence type="ECO:0000313" key="2">
    <source>
        <dbReference type="Proteomes" id="UP000215027"/>
    </source>
</evidence>
<dbReference type="Pfam" id="PF18854">
    <property type="entry name" value="baeRF_family10"/>
    <property type="match status" value="1"/>
</dbReference>
<organism evidence="1 2">
    <name type="scientific">Candidatus Promineifilum breve</name>
    <dbReference type="NCBI Taxonomy" id="1806508"/>
    <lineage>
        <taxon>Bacteria</taxon>
        <taxon>Bacillati</taxon>
        <taxon>Chloroflexota</taxon>
        <taxon>Ardenticatenia</taxon>
        <taxon>Candidatus Promineifilales</taxon>
        <taxon>Candidatus Promineifilaceae</taxon>
        <taxon>Candidatus Promineifilum</taxon>
    </lineage>
</organism>
<dbReference type="OrthoDB" id="5241360at2"/>
<protein>
    <recommendedName>
        <fullName evidence="3">eRF1 domain-containing protein</fullName>
    </recommendedName>
</protein>
<name>A0A160T885_9CHLR</name>
<proteinExistence type="predicted"/>
<dbReference type="InterPro" id="IPR029064">
    <property type="entry name" value="Ribosomal_eL30-like_sf"/>
</dbReference>
<dbReference type="AlphaFoldDB" id="A0A160T885"/>
<dbReference type="InterPro" id="IPR041202">
    <property type="entry name" value="BaeRF_family10"/>
</dbReference>
<sequence length="364" mass="40228">MIQQLNDDLRDFAEYAAGHADEKYLSLYLLTDPGYAENQSQIPAWQVYLKNAVTDVEAGLDPTQTKQWKSVRLSDNDPNKEWARIRKRLDKYLTSYRPEGKTLALFISPGSEYSFELPVRLPNSVSFGKPRVQEFLWALDEYQQHMVILFAEDTARVLRVALGSTGGEMVVIGDDAKLRQLRKGGGHQHEGFRSDELDRRFVRQAAGEVDKYFLKNPDTERIILGGNVEIANAVLGSLHRAVQEKVVAVLPIPAASAAHEVAALIRDTAEAAEREYETALVDEVTAQAQARGRGAIGPVAVERALDRGAVRLLALPYPGEAETVEPLLLQAIRYGSRVEFLHGAAAERAAAAGGILAQLYYAMN</sequence>
<dbReference type="EMBL" id="LN890656">
    <property type="protein sequence ID" value="CUS06354.1"/>
    <property type="molecule type" value="Genomic_DNA"/>
</dbReference>
<dbReference type="InterPro" id="IPR042226">
    <property type="entry name" value="eFR1_2_sf"/>
</dbReference>